<keyword evidence="6 13" id="KW-0479">Metal-binding</keyword>
<evidence type="ECO:0000256" key="5">
    <source>
        <dbReference type="ARBA" id="ARBA00022722"/>
    </source>
</evidence>
<comment type="cofactor">
    <cofactor evidence="13">
        <name>Mg(2+)</name>
        <dbReference type="ChEBI" id="CHEBI:18420"/>
    </cofactor>
    <cofactor evidence="13">
        <name>Mn(2+)</name>
        <dbReference type="ChEBI" id="CHEBI:29035"/>
    </cofactor>
    <text evidence="13">Mg(2+) or Mn(2+) required for ssDNA cleavage activity.</text>
</comment>
<evidence type="ECO:0000256" key="12">
    <source>
        <dbReference type="ARBA" id="ARBA00023211"/>
    </source>
</evidence>
<dbReference type="InterPro" id="IPR051827">
    <property type="entry name" value="Cas4_exonuclease"/>
</dbReference>
<dbReference type="PANTHER" id="PTHR36531:SF6">
    <property type="entry name" value="DNA REPLICATION ATP-DEPENDENT HELICASE_NUCLEASE DNA2"/>
    <property type="match status" value="1"/>
</dbReference>
<evidence type="ECO:0000313" key="16">
    <source>
        <dbReference type="Proteomes" id="UP001205063"/>
    </source>
</evidence>
<evidence type="ECO:0000256" key="4">
    <source>
        <dbReference type="ARBA" id="ARBA00020049"/>
    </source>
</evidence>
<evidence type="ECO:0000256" key="10">
    <source>
        <dbReference type="ARBA" id="ARBA00023014"/>
    </source>
</evidence>
<evidence type="ECO:0000256" key="9">
    <source>
        <dbReference type="ARBA" id="ARBA00023004"/>
    </source>
</evidence>
<dbReference type="InterPro" id="IPR013343">
    <property type="entry name" value="CRISPR-assoc_prot_Cas4"/>
</dbReference>
<dbReference type="GO" id="GO:0051607">
    <property type="term" value="P:defense response to virus"/>
    <property type="evidence" value="ECO:0007669"/>
    <property type="project" value="UniProtKB-KW"/>
</dbReference>
<name>A0AAW5KDQ4_9FIRM</name>
<dbReference type="PANTHER" id="PTHR36531">
    <property type="entry name" value="CRISPR-ASSOCIATED EXONUCLEASE CAS4"/>
    <property type="match status" value="1"/>
</dbReference>
<evidence type="ECO:0000256" key="11">
    <source>
        <dbReference type="ARBA" id="ARBA00023118"/>
    </source>
</evidence>
<dbReference type="EC" id="3.1.12.1" evidence="3 13"/>
<evidence type="ECO:0000313" key="15">
    <source>
        <dbReference type="EMBL" id="MCQ4948124.1"/>
    </source>
</evidence>
<keyword evidence="9 13" id="KW-0408">Iron</keyword>
<evidence type="ECO:0000256" key="3">
    <source>
        <dbReference type="ARBA" id="ARBA00012768"/>
    </source>
</evidence>
<keyword evidence="8 13" id="KW-0269">Exonuclease</keyword>
<protein>
    <recommendedName>
        <fullName evidence="4 13">CRISPR-associated exonuclease Cas4</fullName>
        <ecNumber evidence="3 13">3.1.12.1</ecNumber>
    </recommendedName>
</protein>
<dbReference type="GO" id="GO:0004527">
    <property type="term" value="F:exonuclease activity"/>
    <property type="evidence" value="ECO:0007669"/>
    <property type="project" value="UniProtKB-KW"/>
</dbReference>
<dbReference type="GO" id="GO:0051536">
    <property type="term" value="F:iron-sulfur cluster binding"/>
    <property type="evidence" value="ECO:0007669"/>
    <property type="project" value="UniProtKB-KW"/>
</dbReference>
<dbReference type="NCBIfam" id="TIGR00372">
    <property type="entry name" value="cas4"/>
    <property type="match status" value="1"/>
</dbReference>
<dbReference type="InterPro" id="IPR022765">
    <property type="entry name" value="Dna2/Cas4_DUF83"/>
</dbReference>
<proteinExistence type="inferred from homology"/>
<evidence type="ECO:0000256" key="7">
    <source>
        <dbReference type="ARBA" id="ARBA00022801"/>
    </source>
</evidence>
<evidence type="ECO:0000256" key="13">
    <source>
        <dbReference type="RuleBase" id="RU365022"/>
    </source>
</evidence>
<evidence type="ECO:0000256" key="1">
    <source>
        <dbReference type="ARBA" id="ARBA00001966"/>
    </source>
</evidence>
<evidence type="ECO:0000256" key="2">
    <source>
        <dbReference type="ARBA" id="ARBA00009189"/>
    </source>
</evidence>
<dbReference type="Pfam" id="PF01930">
    <property type="entry name" value="Cas_Cas4"/>
    <property type="match status" value="1"/>
</dbReference>
<evidence type="ECO:0000256" key="6">
    <source>
        <dbReference type="ARBA" id="ARBA00022723"/>
    </source>
</evidence>
<dbReference type="RefSeq" id="WP_256135098.1">
    <property type="nucleotide sequence ID" value="NZ_JANGAB010000001.1"/>
</dbReference>
<dbReference type="Proteomes" id="UP001205063">
    <property type="component" value="Unassembled WGS sequence"/>
</dbReference>
<comment type="function">
    <text evidence="13">CRISPR (clustered regularly interspaced short palindromic repeat) is an adaptive immune system that provides protection against mobile genetic elements (viruses, transposable elements and conjugative plasmids). CRISPR clusters contain sequences complementary to antecedent mobile elements and target invading nucleic acids. CRISPR clusters are transcribed and processed into CRISPR RNA (crRNA).</text>
</comment>
<evidence type="ECO:0000259" key="14">
    <source>
        <dbReference type="Pfam" id="PF01930"/>
    </source>
</evidence>
<dbReference type="GO" id="GO:0046872">
    <property type="term" value="F:metal ion binding"/>
    <property type="evidence" value="ECO:0007669"/>
    <property type="project" value="UniProtKB-KW"/>
</dbReference>
<comment type="cofactor">
    <cofactor evidence="13">
        <name>iron-sulfur cluster</name>
        <dbReference type="ChEBI" id="CHEBI:30408"/>
    </cofactor>
</comment>
<comment type="similarity">
    <text evidence="2 13">Belongs to the CRISPR-associated exonuclease Cas4 family.</text>
</comment>
<evidence type="ECO:0000256" key="8">
    <source>
        <dbReference type="ARBA" id="ARBA00022839"/>
    </source>
</evidence>
<keyword evidence="7 13" id="KW-0378">Hydrolase</keyword>
<accession>A0AAW5KDQ4</accession>
<dbReference type="Gene3D" id="3.90.320.10">
    <property type="match status" value="1"/>
</dbReference>
<dbReference type="InterPro" id="IPR011604">
    <property type="entry name" value="PDDEXK-like_dom_sf"/>
</dbReference>
<keyword evidence="11 13" id="KW-0051">Antiviral defense</keyword>
<gene>
    <name evidence="15" type="primary">cas4</name>
    <name evidence="15" type="ORF">NE646_00360</name>
</gene>
<comment type="caution">
    <text evidence="15">The sequence shown here is derived from an EMBL/GenBank/DDBJ whole genome shotgun (WGS) entry which is preliminary data.</text>
</comment>
<dbReference type="AlphaFoldDB" id="A0AAW5KDQ4"/>
<comment type="cofactor">
    <cofactor evidence="1">
        <name>[4Fe-4S] cluster</name>
        <dbReference type="ChEBI" id="CHEBI:49883"/>
    </cofactor>
</comment>
<dbReference type="EMBL" id="JANGAB010000001">
    <property type="protein sequence ID" value="MCQ4948124.1"/>
    <property type="molecule type" value="Genomic_DNA"/>
</dbReference>
<sequence length="226" mass="26021">MTVYREEEFLLLSGLQHFSFCRRQWALIHIEQQWAENLRTVEGEIMHQRAHNADLSEMRDGVLYTRGMQVFSRTLGMSGACDVVEFHPAPDGIPLRGRERLYLPVPVEYKKGRPKEGDADRLQLCGQAICLEEMLACSIPQGYLYYGETRRRENVPFTRELRTAVTTMAEEMHRLYSRQYTPKVRPSKSCNACSLKDLCLPKLARKGSAAAYIRARLEEVTPCENC</sequence>
<feature type="domain" description="DUF83" evidence="14">
    <location>
        <begin position="14"/>
        <end position="200"/>
    </location>
</feature>
<reference evidence="15" key="1">
    <citation type="submission" date="2022-06" db="EMBL/GenBank/DDBJ databases">
        <title>Isolation of gut microbiota from human fecal samples.</title>
        <authorList>
            <person name="Pamer E.G."/>
            <person name="Barat B."/>
            <person name="Waligurski E."/>
            <person name="Medina S."/>
            <person name="Paddock L."/>
            <person name="Mostad J."/>
        </authorList>
    </citation>
    <scope>NUCLEOTIDE SEQUENCE</scope>
    <source>
        <strain evidence="15">DFI.7.96</strain>
    </source>
</reference>
<keyword evidence="12 13" id="KW-0464">Manganese</keyword>
<organism evidence="15 16">
    <name type="scientific">Bittarella massiliensis</name>
    <name type="common">ex Durand et al. 2017</name>
    <dbReference type="NCBI Taxonomy" id="1720313"/>
    <lineage>
        <taxon>Bacteria</taxon>
        <taxon>Bacillati</taxon>
        <taxon>Bacillota</taxon>
        <taxon>Clostridia</taxon>
        <taxon>Eubacteriales</taxon>
        <taxon>Oscillospiraceae</taxon>
        <taxon>Bittarella (ex Durand et al. 2017)</taxon>
    </lineage>
</organism>
<keyword evidence="5 13" id="KW-0540">Nuclease</keyword>
<keyword evidence="10 13" id="KW-0411">Iron-sulfur</keyword>